<feature type="domain" description="Tripartite ATP-independent periplasmic transporters DctQ component" evidence="10">
    <location>
        <begin position="23"/>
        <end position="150"/>
    </location>
</feature>
<dbReference type="EMBL" id="ACLA01000024">
    <property type="protein sequence ID" value="EEQ47944.1"/>
    <property type="molecule type" value="Genomic_DNA"/>
</dbReference>
<name>C4V5D9_9FIRM</name>
<evidence type="ECO:0000256" key="2">
    <source>
        <dbReference type="ARBA" id="ARBA00022448"/>
    </source>
</evidence>
<dbReference type="InterPro" id="IPR007387">
    <property type="entry name" value="TRAP_DctQ"/>
</dbReference>
<keyword evidence="2" id="KW-0813">Transport</keyword>
<dbReference type="STRING" id="638302.HMPREF0908_1733"/>
<sequence length="159" mass="16925">MTGILKKTEMLIALLASAAMGGIVLLVFANVIMRYCFNTGLTWSDEASVNLFVWFIFLGGILAALDGLHLKVDVLTSRLSAGGQKCCDLIANCLVLLAMGILLVGGIEQVAVSSNNISSATGIPFSCITVSMVVFAVSMILLTLYRITQILHPNEEGRS</sequence>
<dbReference type="InterPro" id="IPR055348">
    <property type="entry name" value="DctQ"/>
</dbReference>
<dbReference type="eggNOG" id="COG3090">
    <property type="taxonomic scope" value="Bacteria"/>
</dbReference>
<keyword evidence="5 9" id="KW-0812">Transmembrane</keyword>
<feature type="transmembrane region" description="Helical" evidence="9">
    <location>
        <begin position="123"/>
        <end position="145"/>
    </location>
</feature>
<reference evidence="11 12" key="1">
    <citation type="submission" date="2009-04" db="EMBL/GenBank/DDBJ databases">
        <authorList>
            <person name="Qin X."/>
            <person name="Bachman B."/>
            <person name="Battles P."/>
            <person name="Bell A."/>
            <person name="Bess C."/>
            <person name="Bickham C."/>
            <person name="Chaboub L."/>
            <person name="Chen D."/>
            <person name="Coyle M."/>
            <person name="Deiros D.R."/>
            <person name="Dinh H."/>
            <person name="Forbes L."/>
            <person name="Fowler G."/>
            <person name="Francisco L."/>
            <person name="Fu Q."/>
            <person name="Gubbala S."/>
            <person name="Hale W."/>
            <person name="Han Y."/>
            <person name="Hemphill L."/>
            <person name="Highlander S.K."/>
            <person name="Hirani K."/>
            <person name="Hogues M."/>
            <person name="Jackson L."/>
            <person name="Jakkamsetti A."/>
            <person name="Javaid M."/>
            <person name="Jiang H."/>
            <person name="Korchina V."/>
            <person name="Kovar C."/>
            <person name="Lara F."/>
            <person name="Lee S."/>
            <person name="Mata R."/>
            <person name="Mathew T."/>
            <person name="Moen C."/>
            <person name="Morales K."/>
            <person name="Munidasa M."/>
            <person name="Nazareth L."/>
            <person name="Ngo R."/>
            <person name="Nguyen L."/>
            <person name="Okwuonu G."/>
            <person name="Ongeri F."/>
            <person name="Patil S."/>
            <person name="Petrosino J."/>
            <person name="Pham C."/>
            <person name="Pham P."/>
            <person name="Pu L.-L."/>
            <person name="Puazo M."/>
            <person name="Raj R."/>
            <person name="Reid J."/>
            <person name="Rouhana J."/>
            <person name="Saada N."/>
            <person name="Shang Y."/>
            <person name="Simmons D."/>
            <person name="Thornton R."/>
            <person name="Warren J."/>
            <person name="Weissenberger G."/>
            <person name="Zhang J."/>
            <person name="Zhang L."/>
            <person name="Zhou C."/>
            <person name="Zhu D."/>
            <person name="Muzny D."/>
            <person name="Worley K."/>
            <person name="Gibbs R."/>
        </authorList>
    </citation>
    <scope>NUCLEOTIDE SEQUENCE [LARGE SCALE GENOMIC DNA]</scope>
    <source>
        <strain evidence="11 12">ATCC 43531</strain>
    </source>
</reference>
<evidence type="ECO:0000256" key="7">
    <source>
        <dbReference type="ARBA" id="ARBA00023136"/>
    </source>
</evidence>
<accession>C4V5D9</accession>
<organism evidence="11 12">
    <name type="scientific">Selenomonas flueggei ATCC 43531</name>
    <dbReference type="NCBI Taxonomy" id="638302"/>
    <lineage>
        <taxon>Bacteria</taxon>
        <taxon>Bacillati</taxon>
        <taxon>Bacillota</taxon>
        <taxon>Negativicutes</taxon>
        <taxon>Selenomonadales</taxon>
        <taxon>Selenomonadaceae</taxon>
        <taxon>Selenomonas</taxon>
    </lineage>
</organism>
<dbReference type="PANTHER" id="PTHR35011">
    <property type="entry name" value="2,3-DIKETO-L-GULONATE TRAP TRANSPORTER SMALL PERMEASE PROTEIN YIAM"/>
    <property type="match status" value="1"/>
</dbReference>
<keyword evidence="7 9" id="KW-0472">Membrane</keyword>
<keyword evidence="12" id="KW-1185">Reference proteome</keyword>
<evidence type="ECO:0000256" key="3">
    <source>
        <dbReference type="ARBA" id="ARBA00022475"/>
    </source>
</evidence>
<evidence type="ECO:0000256" key="4">
    <source>
        <dbReference type="ARBA" id="ARBA00022519"/>
    </source>
</evidence>
<evidence type="ECO:0000313" key="11">
    <source>
        <dbReference type="EMBL" id="EEQ47944.1"/>
    </source>
</evidence>
<comment type="subcellular location">
    <subcellularLocation>
        <location evidence="1">Cell inner membrane</location>
        <topology evidence="1">Multi-pass membrane protein</topology>
    </subcellularLocation>
</comment>
<feature type="transmembrane region" description="Helical" evidence="9">
    <location>
        <begin position="89"/>
        <end position="111"/>
    </location>
</feature>
<comment type="similarity">
    <text evidence="8">Belongs to the TRAP transporter small permease family.</text>
</comment>
<dbReference type="GO" id="GO:0015740">
    <property type="term" value="P:C4-dicarboxylate transport"/>
    <property type="evidence" value="ECO:0007669"/>
    <property type="project" value="TreeGrafter"/>
</dbReference>
<dbReference type="Pfam" id="PF04290">
    <property type="entry name" value="DctQ"/>
    <property type="match status" value="1"/>
</dbReference>
<evidence type="ECO:0000256" key="5">
    <source>
        <dbReference type="ARBA" id="ARBA00022692"/>
    </source>
</evidence>
<keyword evidence="4" id="KW-0997">Cell inner membrane</keyword>
<evidence type="ECO:0000259" key="10">
    <source>
        <dbReference type="Pfam" id="PF04290"/>
    </source>
</evidence>
<dbReference type="GO" id="GO:0022857">
    <property type="term" value="F:transmembrane transporter activity"/>
    <property type="evidence" value="ECO:0007669"/>
    <property type="project" value="TreeGrafter"/>
</dbReference>
<evidence type="ECO:0000256" key="1">
    <source>
        <dbReference type="ARBA" id="ARBA00004429"/>
    </source>
</evidence>
<dbReference type="PANTHER" id="PTHR35011:SF2">
    <property type="entry name" value="2,3-DIKETO-L-GULONATE TRAP TRANSPORTER SMALL PERMEASE PROTEIN YIAM"/>
    <property type="match status" value="1"/>
</dbReference>
<feature type="transmembrane region" description="Helical" evidence="9">
    <location>
        <begin position="12"/>
        <end position="35"/>
    </location>
</feature>
<evidence type="ECO:0000256" key="9">
    <source>
        <dbReference type="SAM" id="Phobius"/>
    </source>
</evidence>
<keyword evidence="3" id="KW-1003">Cell membrane</keyword>
<gene>
    <name evidence="11" type="ORF">HMPREF0908_1733</name>
</gene>
<feature type="transmembrane region" description="Helical" evidence="9">
    <location>
        <begin position="47"/>
        <end position="68"/>
    </location>
</feature>
<dbReference type="GO" id="GO:0005886">
    <property type="term" value="C:plasma membrane"/>
    <property type="evidence" value="ECO:0007669"/>
    <property type="project" value="UniProtKB-SubCell"/>
</dbReference>
<proteinExistence type="inferred from homology"/>
<comment type="caution">
    <text evidence="11">The sequence shown here is derived from an EMBL/GenBank/DDBJ whole genome shotgun (WGS) entry which is preliminary data.</text>
</comment>
<evidence type="ECO:0000313" key="12">
    <source>
        <dbReference type="Proteomes" id="UP000005309"/>
    </source>
</evidence>
<dbReference type="OrthoDB" id="9815614at2"/>
<evidence type="ECO:0000256" key="6">
    <source>
        <dbReference type="ARBA" id="ARBA00022989"/>
    </source>
</evidence>
<dbReference type="Proteomes" id="UP000005309">
    <property type="component" value="Unassembled WGS sequence"/>
</dbReference>
<keyword evidence="6 9" id="KW-1133">Transmembrane helix</keyword>
<evidence type="ECO:0000256" key="8">
    <source>
        <dbReference type="ARBA" id="ARBA00038436"/>
    </source>
</evidence>
<protein>
    <submittedName>
        <fullName evidence="11">TRAP transporter, DctQ-like membrane protein</fullName>
    </submittedName>
</protein>
<dbReference type="RefSeq" id="WP_006690467.1">
    <property type="nucleotide sequence ID" value="NZ_GG694006.1"/>
</dbReference>
<dbReference type="HOGENOM" id="CLU_086356_3_4_9"/>
<dbReference type="AlphaFoldDB" id="C4V5D9"/>